<dbReference type="RefSeq" id="YP_010754546.1">
    <property type="nucleotide sequence ID" value="NC_073461.1"/>
</dbReference>
<accession>A0A5J6TR35</accession>
<reference evidence="2 3" key="1">
    <citation type="submission" date="2019-07" db="EMBL/GenBank/DDBJ databases">
        <authorList>
            <person name="Almisry A."/>
            <person name="Mousa M."/>
            <person name="Gordon L.L."/>
            <person name="Lee M."/>
            <person name="Mandava P."/>
            <person name="Moxley J.T."/>
            <person name="Shaffer C.D."/>
            <person name="Weston-Hafer K.A."/>
            <person name="Garlena R.A."/>
            <person name="Russell D.A."/>
            <person name="Pope W.H."/>
            <person name="Jacobs-Sera D."/>
            <person name="Hatfull G.F."/>
        </authorList>
    </citation>
    <scope>NUCLEOTIDE SEQUENCE [LARGE SCALE GENOMIC DNA]</scope>
</reference>
<organism evidence="2 3">
    <name type="scientific">Streptomyces phage Gilgamesh</name>
    <dbReference type="NCBI Taxonomy" id="2599890"/>
    <lineage>
        <taxon>Viruses</taxon>
        <taxon>Duplodnaviria</taxon>
        <taxon>Heunggongvirae</taxon>
        <taxon>Uroviricota</taxon>
        <taxon>Caudoviricetes</taxon>
        <taxon>Gilgameshvirus</taxon>
        <taxon>Gilgameshvirus gilgamesh</taxon>
    </lineage>
</organism>
<evidence type="ECO:0000256" key="1">
    <source>
        <dbReference type="SAM" id="MobiDB-lite"/>
    </source>
</evidence>
<dbReference type="EMBL" id="MN234216">
    <property type="protein sequence ID" value="QFG13270.1"/>
    <property type="molecule type" value="Genomic_DNA"/>
</dbReference>
<dbReference type="Proteomes" id="UP000326486">
    <property type="component" value="Segment"/>
</dbReference>
<keyword evidence="3" id="KW-1185">Reference proteome</keyword>
<gene>
    <name evidence="2" type="primary">78</name>
    <name evidence="2" type="ORF">SEA_GILGAMESH_78</name>
</gene>
<dbReference type="GeneID" id="80019140"/>
<dbReference type="KEGG" id="vg:80019140"/>
<name>A0A5J6TR35_9CAUD</name>
<feature type="region of interest" description="Disordered" evidence="1">
    <location>
        <begin position="126"/>
        <end position="148"/>
    </location>
</feature>
<protein>
    <submittedName>
        <fullName evidence="2">Uncharacterized protein</fullName>
    </submittedName>
</protein>
<sequence>MPAACMIGPFHMTPEILARIATARGYRDLSDLARQALASTAAPTSPAERIETARRLRQMANEIVDLVALGEALGGTSWEEITHALNRRDPSTVAKEYADSVADWEAMPEEQMAAAAEGFEDLDDWYARHREDQDPELPTPVADLLNRH</sequence>
<evidence type="ECO:0000313" key="3">
    <source>
        <dbReference type="Proteomes" id="UP000326486"/>
    </source>
</evidence>
<proteinExistence type="predicted"/>
<evidence type="ECO:0000313" key="2">
    <source>
        <dbReference type="EMBL" id="QFG13270.1"/>
    </source>
</evidence>